<proteinExistence type="predicted"/>
<gene>
    <name evidence="2" type="ORF">TSUD_34590</name>
</gene>
<keyword evidence="1" id="KW-0812">Transmembrane</keyword>
<dbReference type="OrthoDB" id="1938246at2759"/>
<dbReference type="AlphaFoldDB" id="A0A2Z6P1M4"/>
<name>A0A2Z6P1M4_TRISU</name>
<protein>
    <submittedName>
        <fullName evidence="2">Uncharacterized protein</fullName>
    </submittedName>
</protein>
<accession>A0A2Z6P1M4</accession>
<dbReference type="EMBL" id="DF974735">
    <property type="protein sequence ID" value="GAU50304.1"/>
    <property type="molecule type" value="Genomic_DNA"/>
</dbReference>
<dbReference type="Proteomes" id="UP000242715">
    <property type="component" value="Unassembled WGS sequence"/>
</dbReference>
<keyword evidence="3" id="KW-1185">Reference proteome</keyword>
<feature type="transmembrane region" description="Helical" evidence="1">
    <location>
        <begin position="89"/>
        <end position="107"/>
    </location>
</feature>
<evidence type="ECO:0000313" key="3">
    <source>
        <dbReference type="Proteomes" id="UP000242715"/>
    </source>
</evidence>
<dbReference type="PANTHER" id="PTHR33116">
    <property type="entry name" value="REVERSE TRANSCRIPTASE ZINC-BINDING DOMAIN-CONTAINING PROTEIN-RELATED-RELATED"/>
    <property type="match status" value="1"/>
</dbReference>
<evidence type="ECO:0000313" key="2">
    <source>
        <dbReference type="EMBL" id="GAU50304.1"/>
    </source>
</evidence>
<reference evidence="3" key="1">
    <citation type="journal article" date="2017" name="Front. Plant Sci.">
        <title>Climate Clever Clovers: New Paradigm to Reduce the Environmental Footprint of Ruminants by Breeding Low Methanogenic Forages Utilizing Haplotype Variation.</title>
        <authorList>
            <person name="Kaur P."/>
            <person name="Appels R."/>
            <person name="Bayer P.E."/>
            <person name="Keeble-Gagnere G."/>
            <person name="Wang J."/>
            <person name="Hirakawa H."/>
            <person name="Shirasawa K."/>
            <person name="Vercoe P."/>
            <person name="Stefanova K."/>
            <person name="Durmic Z."/>
            <person name="Nichols P."/>
            <person name="Revell C."/>
            <person name="Isobe S.N."/>
            <person name="Edwards D."/>
            <person name="Erskine W."/>
        </authorList>
    </citation>
    <scope>NUCLEOTIDE SEQUENCE [LARGE SCALE GENOMIC DNA]</scope>
    <source>
        <strain evidence="3">cv. Daliak</strain>
    </source>
</reference>
<organism evidence="2 3">
    <name type="scientific">Trifolium subterraneum</name>
    <name type="common">Subterranean clover</name>
    <dbReference type="NCBI Taxonomy" id="3900"/>
    <lineage>
        <taxon>Eukaryota</taxon>
        <taxon>Viridiplantae</taxon>
        <taxon>Streptophyta</taxon>
        <taxon>Embryophyta</taxon>
        <taxon>Tracheophyta</taxon>
        <taxon>Spermatophyta</taxon>
        <taxon>Magnoliopsida</taxon>
        <taxon>eudicotyledons</taxon>
        <taxon>Gunneridae</taxon>
        <taxon>Pentapetalae</taxon>
        <taxon>rosids</taxon>
        <taxon>fabids</taxon>
        <taxon>Fabales</taxon>
        <taxon>Fabaceae</taxon>
        <taxon>Papilionoideae</taxon>
        <taxon>50 kb inversion clade</taxon>
        <taxon>NPAAA clade</taxon>
        <taxon>Hologalegina</taxon>
        <taxon>IRL clade</taxon>
        <taxon>Trifolieae</taxon>
        <taxon>Trifolium</taxon>
    </lineage>
</organism>
<sequence length="317" mass="37423">MFPKRIKELQDQLSDLYPRSENNGVMNQISILEKDLDDMLECEELWWSQRAKPMWLKDGDKNTKYFMSEWKTAQSLIRYRIFRMFSLRILLRFLILPNLKFLIPFWMRFSIPGPRRHAFHIVSYILGCYWARGNYYGAPGRGTLTKAVDQAIPIYVMSCFLLPKATCDKMESLISRFWTFREFNMAFLANQSWRILRHPESLVAMCLKAKKIDSLFLPFEADYIKQIPLIGPDIPDQILWAEAKDGEYSVKLGYQTLRRRDSTNSNQASCSSSEDPLWNMNLVWRIFHNCLPTRSNLRQKGVLCTSQCPRREDIQNE</sequence>
<keyword evidence="1" id="KW-1133">Transmembrane helix</keyword>
<dbReference type="PANTHER" id="PTHR33116:SF86">
    <property type="entry name" value="REVERSE TRANSCRIPTASE DOMAIN-CONTAINING PROTEIN"/>
    <property type="match status" value="1"/>
</dbReference>
<keyword evidence="1" id="KW-0472">Membrane</keyword>
<evidence type="ECO:0000256" key="1">
    <source>
        <dbReference type="SAM" id="Phobius"/>
    </source>
</evidence>